<organism evidence="1 2">
    <name type="scientific">Bondarzewia mesenterica</name>
    <dbReference type="NCBI Taxonomy" id="1095465"/>
    <lineage>
        <taxon>Eukaryota</taxon>
        <taxon>Fungi</taxon>
        <taxon>Dikarya</taxon>
        <taxon>Basidiomycota</taxon>
        <taxon>Agaricomycotina</taxon>
        <taxon>Agaricomycetes</taxon>
        <taxon>Russulales</taxon>
        <taxon>Bondarzewiaceae</taxon>
        <taxon>Bondarzewia</taxon>
    </lineage>
</organism>
<dbReference type="InterPro" id="IPR050819">
    <property type="entry name" value="Tripeptidyl-peptidase_I"/>
</dbReference>
<proteinExistence type="predicted"/>
<name>A0A4S4LSD7_9AGAM</name>
<dbReference type="GO" id="GO:0006508">
    <property type="term" value="P:proteolysis"/>
    <property type="evidence" value="ECO:0007669"/>
    <property type="project" value="TreeGrafter"/>
</dbReference>
<sequence length="259" mass="28424">MTTAQPYFPKDESFVMPSESTHSVNLAASKFSPTGDWLIITQANTLLDADFTTCKARDMSVISARTLAHSVPSGLTEHISFMHPTIARVVPFIHIPHAIITPFKIKILNHQNSSPFCQDFVTPKCLEDLYGVLRASVTQSSNRLGVSVFGGDFASESDLNACFEFARLSNNFDGISRPRLPFTVISVNGGTNQRATAVFRYLPHPPKGKFLRKTLTELHSVTSLRGTTSAHSESAFYRSAGGFSYCSLRPLYQDVAVTA</sequence>
<keyword evidence="2" id="KW-1185">Reference proteome</keyword>
<reference evidence="1 2" key="1">
    <citation type="submission" date="2019-02" db="EMBL/GenBank/DDBJ databases">
        <title>Genome sequencing of the rare red list fungi Bondarzewia mesenterica.</title>
        <authorList>
            <person name="Buettner E."/>
            <person name="Kellner H."/>
        </authorList>
    </citation>
    <scope>NUCLEOTIDE SEQUENCE [LARGE SCALE GENOMIC DNA]</scope>
    <source>
        <strain evidence="1 2">DSM 108281</strain>
    </source>
</reference>
<dbReference type="PANTHER" id="PTHR14218">
    <property type="entry name" value="PROTEASE S8 TRIPEPTIDYL PEPTIDASE I CLN2"/>
    <property type="match status" value="1"/>
</dbReference>
<dbReference type="GO" id="GO:0004175">
    <property type="term" value="F:endopeptidase activity"/>
    <property type="evidence" value="ECO:0007669"/>
    <property type="project" value="TreeGrafter"/>
</dbReference>
<protein>
    <submittedName>
        <fullName evidence="1">Uncharacterized protein</fullName>
    </submittedName>
</protein>
<gene>
    <name evidence="1" type="ORF">EW146_g5149</name>
</gene>
<dbReference type="PANTHER" id="PTHR14218:SF15">
    <property type="entry name" value="TRIPEPTIDYL-PEPTIDASE 1"/>
    <property type="match status" value="1"/>
</dbReference>
<comment type="caution">
    <text evidence="1">The sequence shown here is derived from an EMBL/GenBank/DDBJ whole genome shotgun (WGS) entry which is preliminary data.</text>
</comment>
<dbReference type="EMBL" id="SGPL01000216">
    <property type="protein sequence ID" value="THH15326.1"/>
    <property type="molecule type" value="Genomic_DNA"/>
</dbReference>
<evidence type="ECO:0000313" key="1">
    <source>
        <dbReference type="EMBL" id="THH15326.1"/>
    </source>
</evidence>
<dbReference type="AlphaFoldDB" id="A0A4S4LSD7"/>
<accession>A0A4S4LSD7</accession>
<dbReference type="Proteomes" id="UP000310158">
    <property type="component" value="Unassembled WGS sequence"/>
</dbReference>
<dbReference type="GO" id="GO:0008240">
    <property type="term" value="F:tripeptidyl-peptidase activity"/>
    <property type="evidence" value="ECO:0007669"/>
    <property type="project" value="TreeGrafter"/>
</dbReference>
<evidence type="ECO:0000313" key="2">
    <source>
        <dbReference type="Proteomes" id="UP000310158"/>
    </source>
</evidence>